<dbReference type="Gene3D" id="1.10.2020.10">
    <property type="entry name" value="uronate isomerase, domain 2, chain A"/>
    <property type="match status" value="1"/>
</dbReference>
<evidence type="ECO:0000313" key="8">
    <source>
        <dbReference type="EMBL" id="MCC2165858.1"/>
    </source>
</evidence>
<dbReference type="GO" id="GO:0042840">
    <property type="term" value="P:D-glucuronate catabolic process"/>
    <property type="evidence" value="ECO:0007669"/>
    <property type="project" value="TreeGrafter"/>
</dbReference>
<reference evidence="8" key="1">
    <citation type="submission" date="2021-10" db="EMBL/GenBank/DDBJ databases">
        <title>Anaerobic single-cell dispensing facilitates the cultivation of human gut bacteria.</title>
        <authorList>
            <person name="Afrizal A."/>
        </authorList>
    </citation>
    <scope>NUCLEOTIDE SEQUENCE</scope>
    <source>
        <strain evidence="8">CLA-AA-H274</strain>
    </source>
</reference>
<comment type="pathway">
    <text evidence="2 7">Carbohydrate metabolism; pentose and glucuronate interconversion.</text>
</comment>
<keyword evidence="9" id="KW-1185">Reference proteome</keyword>
<comment type="similarity">
    <text evidence="3 7">Belongs to the metallo-dependent hydrolases superfamily. Uronate isomerase family.</text>
</comment>
<evidence type="ECO:0000313" key="9">
    <source>
        <dbReference type="Proteomes" id="UP001198962"/>
    </source>
</evidence>
<comment type="catalytic activity">
    <reaction evidence="7">
        <text>aldehydo-D-galacturonate = keto-D-tagaturonate</text>
        <dbReference type="Rhea" id="RHEA:27702"/>
        <dbReference type="ChEBI" id="CHEBI:12952"/>
        <dbReference type="ChEBI" id="CHEBI:17886"/>
    </reaction>
</comment>
<dbReference type="GO" id="GO:0008880">
    <property type="term" value="F:glucuronate isomerase activity"/>
    <property type="evidence" value="ECO:0007669"/>
    <property type="project" value="UniProtKB-UniRule"/>
</dbReference>
<dbReference type="AlphaFoldDB" id="A0AAE3DM89"/>
<evidence type="ECO:0000256" key="3">
    <source>
        <dbReference type="ARBA" id="ARBA00008397"/>
    </source>
</evidence>
<dbReference type="EMBL" id="JAJEPU010000058">
    <property type="protein sequence ID" value="MCC2165858.1"/>
    <property type="molecule type" value="Genomic_DNA"/>
</dbReference>
<dbReference type="EC" id="5.3.1.12" evidence="4 7"/>
<dbReference type="Pfam" id="PF02614">
    <property type="entry name" value="UxaC"/>
    <property type="match status" value="1"/>
</dbReference>
<accession>A0AAE3DM89</accession>
<sequence>MKQFMDKDFLLSSESAQALFHNYAENMPILDYHCHINPREIAEDRKFENITQVWLGGDHYKWRQMRSNGVDEKYITGDASDREKFQKWAETMEKLIGNPLYHWSHLELQRYFGYTGHLCGDTAEEVWNLCNEQLKNKWTVRSLIKASNVTLICTTDDPIDSLEWHKVIKEDPTFDVQVLPAWRPDKATNIEKPEYASYMQKLSDVSGVEVKDFASLKSAIDNRMQFFTSMGCSVSDHGLDFIVYVPATDAEIDAIIAKKLSGQEVTQEEMLKYKTAFMMFLAKQYHKYDWAMQIHYGCKRDNNAYMYKQLGPDTGYDCINNYAPAAQTADFLNALSATNEIPRTILYSLNPNDDAVIGTIIGCFQDTSAAGKLQHGSAWWFNDHKVGMTNQMTSLANLGCLGNFIGMLTDSRSFLSYTRHEYFRRVMCELLGSWVDNGEYPDDQKALEKIVKGICYNNAVKYFGFDLKTVE</sequence>
<name>A0AAE3DM89_9FIRM</name>
<dbReference type="SUPFAM" id="SSF51556">
    <property type="entry name" value="Metallo-dependent hydrolases"/>
    <property type="match status" value="1"/>
</dbReference>
<dbReference type="PANTHER" id="PTHR30068">
    <property type="entry name" value="URONATE ISOMERASE"/>
    <property type="match status" value="1"/>
</dbReference>
<gene>
    <name evidence="7 8" type="primary">uxaC</name>
    <name evidence="8" type="ORF">LKD32_13435</name>
</gene>
<dbReference type="GO" id="GO:0019698">
    <property type="term" value="P:D-galacturonate catabolic process"/>
    <property type="evidence" value="ECO:0007669"/>
    <property type="project" value="TreeGrafter"/>
</dbReference>
<dbReference type="InterPro" id="IPR003766">
    <property type="entry name" value="Uronate_isomerase"/>
</dbReference>
<comment type="catalytic activity">
    <reaction evidence="1 7">
        <text>D-glucuronate = D-fructuronate</text>
        <dbReference type="Rhea" id="RHEA:13049"/>
        <dbReference type="ChEBI" id="CHEBI:58720"/>
        <dbReference type="ChEBI" id="CHEBI:59863"/>
        <dbReference type="EC" id="5.3.1.12"/>
    </reaction>
</comment>
<dbReference type="RefSeq" id="WP_308452055.1">
    <property type="nucleotide sequence ID" value="NZ_JAJEPU010000058.1"/>
</dbReference>
<evidence type="ECO:0000256" key="6">
    <source>
        <dbReference type="ARBA" id="ARBA00023235"/>
    </source>
</evidence>
<evidence type="ECO:0000256" key="4">
    <source>
        <dbReference type="ARBA" id="ARBA00012546"/>
    </source>
</evidence>
<dbReference type="Proteomes" id="UP001198962">
    <property type="component" value="Unassembled WGS sequence"/>
</dbReference>
<proteinExistence type="inferred from homology"/>
<organism evidence="8 9">
    <name type="scientific">Brotaphodocola catenula</name>
    <dbReference type="NCBI Taxonomy" id="2885361"/>
    <lineage>
        <taxon>Bacteria</taxon>
        <taxon>Bacillati</taxon>
        <taxon>Bacillota</taxon>
        <taxon>Clostridia</taxon>
        <taxon>Lachnospirales</taxon>
        <taxon>Lachnospiraceae</taxon>
        <taxon>Brotaphodocola</taxon>
    </lineage>
</organism>
<dbReference type="HAMAP" id="MF_00675">
    <property type="entry name" value="UxaC"/>
    <property type="match status" value="1"/>
</dbReference>
<dbReference type="NCBIfam" id="NF002794">
    <property type="entry name" value="PRK02925.1"/>
    <property type="match status" value="1"/>
</dbReference>
<dbReference type="PANTHER" id="PTHR30068:SF4">
    <property type="entry name" value="URONATE ISOMERASE"/>
    <property type="match status" value="1"/>
</dbReference>
<dbReference type="Gene3D" id="3.20.20.140">
    <property type="entry name" value="Metal-dependent hydrolases"/>
    <property type="match status" value="1"/>
</dbReference>
<evidence type="ECO:0000256" key="2">
    <source>
        <dbReference type="ARBA" id="ARBA00004892"/>
    </source>
</evidence>
<comment type="caution">
    <text evidence="8">The sequence shown here is derived from an EMBL/GenBank/DDBJ whole genome shotgun (WGS) entry which is preliminary data.</text>
</comment>
<evidence type="ECO:0000256" key="1">
    <source>
        <dbReference type="ARBA" id="ARBA00001165"/>
    </source>
</evidence>
<evidence type="ECO:0000256" key="5">
    <source>
        <dbReference type="ARBA" id="ARBA00020555"/>
    </source>
</evidence>
<keyword evidence="6 7" id="KW-0413">Isomerase</keyword>
<protein>
    <recommendedName>
        <fullName evidence="5 7">Uronate isomerase</fullName>
        <ecNumber evidence="4 7">5.3.1.12</ecNumber>
    </recommendedName>
    <alternativeName>
        <fullName evidence="7">Glucuronate isomerase</fullName>
    </alternativeName>
    <alternativeName>
        <fullName evidence="7">Uronic isomerase</fullName>
    </alternativeName>
</protein>
<evidence type="ECO:0000256" key="7">
    <source>
        <dbReference type="HAMAP-Rule" id="MF_00675"/>
    </source>
</evidence>
<dbReference type="InterPro" id="IPR032466">
    <property type="entry name" value="Metal_Hydrolase"/>
</dbReference>